<dbReference type="InterPro" id="IPR011701">
    <property type="entry name" value="MFS"/>
</dbReference>
<feature type="transmembrane region" description="Helical" evidence="4">
    <location>
        <begin position="389"/>
        <end position="409"/>
    </location>
</feature>
<comment type="similarity">
    <text evidence="2">Belongs to the major facilitator superfamily. Monocarboxylate porter (TC 2.A.1.13) family.</text>
</comment>
<keyword evidence="4" id="KW-0472">Membrane</keyword>
<dbReference type="SUPFAM" id="SSF103473">
    <property type="entry name" value="MFS general substrate transporter"/>
    <property type="match status" value="1"/>
</dbReference>
<dbReference type="InterPro" id="IPR020846">
    <property type="entry name" value="MFS_dom"/>
</dbReference>
<feature type="transmembrane region" description="Helical" evidence="4">
    <location>
        <begin position="129"/>
        <end position="147"/>
    </location>
</feature>
<dbReference type="OrthoDB" id="6499973at2759"/>
<evidence type="ECO:0000256" key="2">
    <source>
        <dbReference type="ARBA" id="ARBA00006727"/>
    </source>
</evidence>
<keyword evidence="4" id="KW-0812">Transmembrane</keyword>
<sequence>MSSTLTEERIELSTIPTLAPTSVIRTPSSDEHLPASQHPDEVPEDAAYSTTAIPDGGYGWTIVFCCALTIFWLTGIINCWGVLQAALLDSTLKTIPTSTLSFVGSLGLAGGAAFGLFATRLIRWIGCRATALLGILLMGMSLIGASFCTRNVGGLFGTAGVVGGVGMAMVYTVSNALPVQYFSGHLGLANGLVKLGGGIGGCVLAVALEALKRRVGISWTFRIQGLMTIGTGLPAAWMLKERVPMKNIPFVDLSMFRSVPFTAVFLAGAIGTFALFVPPYFLPLFAQSIGLSSSTGAGLVSAFNACNAVGRFIGGPLSDKIGPVNMFLITMILNAVSMLAIWPVSNTLGPLIVFATINGVANGSFFTTLPTVVAGLFGPGRAAVAMSMAVTGFTGGYLMGAPIAGYLLQAAGGRQENGEGQSVDVYRPAIFYAGAVATVSALFVLLARVKMEKKVVKKV</sequence>
<feature type="region of interest" description="Disordered" evidence="3">
    <location>
        <begin position="22"/>
        <end position="43"/>
    </location>
</feature>
<name>A0A6A6IAU4_9PLEO</name>
<dbReference type="InterPro" id="IPR050327">
    <property type="entry name" value="Proton-linked_MCT"/>
</dbReference>
<dbReference type="PANTHER" id="PTHR11360">
    <property type="entry name" value="MONOCARBOXYLATE TRANSPORTER"/>
    <property type="match status" value="1"/>
</dbReference>
<dbReference type="PANTHER" id="PTHR11360:SF305">
    <property type="entry name" value="MAJOR FACILITATOR SUPERFAMILY (MFS) PROFILE DOMAIN-CONTAINING PROTEIN"/>
    <property type="match status" value="1"/>
</dbReference>
<evidence type="ECO:0000256" key="1">
    <source>
        <dbReference type="ARBA" id="ARBA00004141"/>
    </source>
</evidence>
<evidence type="ECO:0000259" key="5">
    <source>
        <dbReference type="PROSITE" id="PS50850"/>
    </source>
</evidence>
<dbReference type="GeneID" id="54575633"/>
<evidence type="ECO:0000313" key="6">
    <source>
        <dbReference type="EMBL" id="KAF2247042.1"/>
    </source>
</evidence>
<organism evidence="6 7">
    <name type="scientific">Trematosphaeria pertusa</name>
    <dbReference type="NCBI Taxonomy" id="390896"/>
    <lineage>
        <taxon>Eukaryota</taxon>
        <taxon>Fungi</taxon>
        <taxon>Dikarya</taxon>
        <taxon>Ascomycota</taxon>
        <taxon>Pezizomycotina</taxon>
        <taxon>Dothideomycetes</taxon>
        <taxon>Pleosporomycetidae</taxon>
        <taxon>Pleosporales</taxon>
        <taxon>Massarineae</taxon>
        <taxon>Trematosphaeriaceae</taxon>
        <taxon>Trematosphaeria</taxon>
    </lineage>
</organism>
<feature type="compositionally biased region" description="Basic and acidic residues" evidence="3">
    <location>
        <begin position="28"/>
        <end position="41"/>
    </location>
</feature>
<comment type="subcellular location">
    <subcellularLocation>
        <location evidence="1">Membrane</location>
        <topology evidence="1">Multi-pass membrane protein</topology>
    </subcellularLocation>
</comment>
<feature type="transmembrane region" description="Helical" evidence="4">
    <location>
        <begin position="58"/>
        <end position="83"/>
    </location>
</feature>
<feature type="transmembrane region" description="Helical" evidence="4">
    <location>
        <begin position="259"/>
        <end position="282"/>
    </location>
</feature>
<feature type="domain" description="Major facilitator superfamily (MFS) profile" evidence="5">
    <location>
        <begin position="260"/>
        <end position="459"/>
    </location>
</feature>
<feature type="transmembrane region" description="Helical" evidence="4">
    <location>
        <begin position="186"/>
        <end position="207"/>
    </location>
</feature>
<keyword evidence="7" id="KW-1185">Reference proteome</keyword>
<keyword evidence="4" id="KW-1133">Transmembrane helix</keyword>
<dbReference type="GO" id="GO:0016020">
    <property type="term" value="C:membrane"/>
    <property type="evidence" value="ECO:0007669"/>
    <property type="project" value="UniProtKB-SubCell"/>
</dbReference>
<feature type="transmembrane region" description="Helical" evidence="4">
    <location>
        <begin position="95"/>
        <end position="117"/>
    </location>
</feature>
<feature type="transmembrane region" description="Helical" evidence="4">
    <location>
        <begin position="294"/>
        <end position="314"/>
    </location>
</feature>
<dbReference type="Gene3D" id="1.20.1250.20">
    <property type="entry name" value="MFS general substrate transporter like domains"/>
    <property type="match status" value="2"/>
</dbReference>
<feature type="transmembrane region" description="Helical" evidence="4">
    <location>
        <begin position="219"/>
        <end position="239"/>
    </location>
</feature>
<dbReference type="PROSITE" id="PS50850">
    <property type="entry name" value="MFS"/>
    <property type="match status" value="1"/>
</dbReference>
<dbReference type="RefSeq" id="XP_033682046.1">
    <property type="nucleotide sequence ID" value="XM_033822303.1"/>
</dbReference>
<feature type="transmembrane region" description="Helical" evidence="4">
    <location>
        <begin position="153"/>
        <end position="174"/>
    </location>
</feature>
<evidence type="ECO:0000256" key="4">
    <source>
        <dbReference type="SAM" id="Phobius"/>
    </source>
</evidence>
<proteinExistence type="inferred from homology"/>
<dbReference type="EMBL" id="ML987197">
    <property type="protein sequence ID" value="KAF2247042.1"/>
    <property type="molecule type" value="Genomic_DNA"/>
</dbReference>
<dbReference type="AlphaFoldDB" id="A0A6A6IAU4"/>
<dbReference type="InterPro" id="IPR036259">
    <property type="entry name" value="MFS_trans_sf"/>
</dbReference>
<dbReference type="GO" id="GO:0022857">
    <property type="term" value="F:transmembrane transporter activity"/>
    <property type="evidence" value="ECO:0007669"/>
    <property type="project" value="InterPro"/>
</dbReference>
<dbReference type="Proteomes" id="UP000800094">
    <property type="component" value="Unassembled WGS sequence"/>
</dbReference>
<feature type="transmembrane region" description="Helical" evidence="4">
    <location>
        <begin position="326"/>
        <end position="345"/>
    </location>
</feature>
<protein>
    <submittedName>
        <fullName evidence="6">MFS general substrate transporter</fullName>
    </submittedName>
</protein>
<evidence type="ECO:0000256" key="3">
    <source>
        <dbReference type="SAM" id="MobiDB-lite"/>
    </source>
</evidence>
<reference evidence="6" key="1">
    <citation type="journal article" date="2020" name="Stud. Mycol.">
        <title>101 Dothideomycetes genomes: a test case for predicting lifestyles and emergence of pathogens.</title>
        <authorList>
            <person name="Haridas S."/>
            <person name="Albert R."/>
            <person name="Binder M."/>
            <person name="Bloem J."/>
            <person name="Labutti K."/>
            <person name="Salamov A."/>
            <person name="Andreopoulos B."/>
            <person name="Baker S."/>
            <person name="Barry K."/>
            <person name="Bills G."/>
            <person name="Bluhm B."/>
            <person name="Cannon C."/>
            <person name="Castanera R."/>
            <person name="Culley D."/>
            <person name="Daum C."/>
            <person name="Ezra D."/>
            <person name="Gonzalez J."/>
            <person name="Henrissat B."/>
            <person name="Kuo A."/>
            <person name="Liang C."/>
            <person name="Lipzen A."/>
            <person name="Lutzoni F."/>
            <person name="Magnuson J."/>
            <person name="Mondo S."/>
            <person name="Nolan M."/>
            <person name="Ohm R."/>
            <person name="Pangilinan J."/>
            <person name="Park H.-J."/>
            <person name="Ramirez L."/>
            <person name="Alfaro M."/>
            <person name="Sun H."/>
            <person name="Tritt A."/>
            <person name="Yoshinaga Y."/>
            <person name="Zwiers L.-H."/>
            <person name="Turgeon B."/>
            <person name="Goodwin S."/>
            <person name="Spatafora J."/>
            <person name="Crous P."/>
            <person name="Grigoriev I."/>
        </authorList>
    </citation>
    <scope>NUCLEOTIDE SEQUENCE</scope>
    <source>
        <strain evidence="6">CBS 122368</strain>
    </source>
</reference>
<feature type="transmembrane region" description="Helical" evidence="4">
    <location>
        <begin position="351"/>
        <end position="377"/>
    </location>
</feature>
<accession>A0A6A6IAU4</accession>
<gene>
    <name evidence="6" type="ORF">BU26DRAFT_340551</name>
</gene>
<evidence type="ECO:0000313" key="7">
    <source>
        <dbReference type="Proteomes" id="UP000800094"/>
    </source>
</evidence>
<dbReference type="Pfam" id="PF07690">
    <property type="entry name" value="MFS_1"/>
    <property type="match status" value="1"/>
</dbReference>
<feature type="transmembrane region" description="Helical" evidence="4">
    <location>
        <begin position="429"/>
        <end position="449"/>
    </location>
</feature>